<sequence>MQRDSGSWYADDGTWYYFDIWTSVRMQEQTPQDYEHEVHTPQLYGRYRYCHAFLDRHNDSDPSKICNMFHRNLFDESIKFTPWEHEIPKEFKVDSDSEIFNHIDSMCRAEHNKNVDKSLIVAAFGVFMTNHDSEADEEIGFVPASKSSIEALEKVSDLDSEFECVVCFQEEKKQAKRMPCGHVFHDRCIEEWLEKSHLCPVCRYAMPGDS</sequence>
<reference evidence="8" key="1">
    <citation type="submission" date="2019-09" db="EMBL/GenBank/DDBJ databases">
        <title>Draft genome information of white flower Hibiscus syriacus.</title>
        <authorList>
            <person name="Kim Y.-M."/>
        </authorList>
    </citation>
    <scope>NUCLEOTIDE SEQUENCE [LARGE SCALE GENOMIC DNA]</scope>
    <source>
        <strain evidence="8">YM2019G1</strain>
    </source>
</reference>
<dbReference type="PANTHER" id="PTHR15710:SF59">
    <property type="entry name" value="E3 UBIQUITIN-PROTEIN LIGASE SDIR1-LIKE"/>
    <property type="match status" value="1"/>
</dbReference>
<dbReference type="EC" id="2.3.2.27" evidence="2"/>
<dbReference type="EMBL" id="VEPZ02001176">
    <property type="protein sequence ID" value="KAE8688967.1"/>
    <property type="molecule type" value="Genomic_DNA"/>
</dbReference>
<dbReference type="AlphaFoldDB" id="A0A6A2ZB45"/>
<dbReference type="InterPro" id="IPR013083">
    <property type="entry name" value="Znf_RING/FYVE/PHD"/>
</dbReference>
<keyword evidence="9" id="KW-1185">Reference proteome</keyword>
<evidence type="ECO:0000259" key="7">
    <source>
        <dbReference type="PROSITE" id="PS50089"/>
    </source>
</evidence>
<dbReference type="Gene3D" id="3.30.40.10">
    <property type="entry name" value="Zinc/RING finger domain, C3HC4 (zinc finger)"/>
    <property type="match status" value="1"/>
</dbReference>
<evidence type="ECO:0000256" key="2">
    <source>
        <dbReference type="ARBA" id="ARBA00012483"/>
    </source>
</evidence>
<comment type="caution">
    <text evidence="8">The sequence shown here is derived from an EMBL/GenBank/DDBJ whole genome shotgun (WGS) entry which is preliminary data.</text>
</comment>
<comment type="catalytic activity">
    <reaction evidence="1">
        <text>S-ubiquitinyl-[E2 ubiquitin-conjugating enzyme]-L-cysteine + [acceptor protein]-L-lysine = [E2 ubiquitin-conjugating enzyme]-L-cysteine + N(6)-ubiquitinyl-[acceptor protein]-L-lysine.</text>
        <dbReference type="EC" id="2.3.2.27"/>
    </reaction>
</comment>
<keyword evidence="3" id="KW-0479">Metal-binding</keyword>
<dbReference type="SUPFAM" id="SSF57850">
    <property type="entry name" value="RING/U-box"/>
    <property type="match status" value="1"/>
</dbReference>
<dbReference type="PANTHER" id="PTHR15710">
    <property type="entry name" value="E3 UBIQUITIN-PROTEIN LIGASE PRAJA"/>
    <property type="match status" value="1"/>
</dbReference>
<evidence type="ECO:0000256" key="1">
    <source>
        <dbReference type="ARBA" id="ARBA00000900"/>
    </source>
</evidence>
<evidence type="ECO:0000256" key="3">
    <source>
        <dbReference type="ARBA" id="ARBA00022723"/>
    </source>
</evidence>
<keyword evidence="4 6" id="KW-0863">Zinc-finger</keyword>
<dbReference type="OrthoDB" id="4348522at2759"/>
<dbReference type="GO" id="GO:0061630">
    <property type="term" value="F:ubiquitin protein ligase activity"/>
    <property type="evidence" value="ECO:0007669"/>
    <property type="project" value="UniProtKB-EC"/>
</dbReference>
<keyword evidence="8" id="KW-0808">Transferase</keyword>
<keyword evidence="8" id="KW-0418">Kinase</keyword>
<evidence type="ECO:0000256" key="6">
    <source>
        <dbReference type="PROSITE-ProRule" id="PRU00175"/>
    </source>
</evidence>
<evidence type="ECO:0000313" key="9">
    <source>
        <dbReference type="Proteomes" id="UP000436088"/>
    </source>
</evidence>
<gene>
    <name evidence="8" type="ORF">F3Y22_tig00110946pilonHSYRG00105</name>
</gene>
<accession>A0A6A2ZB45</accession>
<protein>
    <recommendedName>
        <fullName evidence="2">RING-type E3 ubiquitin transferase</fullName>
        <ecNumber evidence="2">2.3.2.27</ecNumber>
    </recommendedName>
</protein>
<dbReference type="GO" id="GO:0008270">
    <property type="term" value="F:zinc ion binding"/>
    <property type="evidence" value="ECO:0007669"/>
    <property type="project" value="UniProtKB-KW"/>
</dbReference>
<dbReference type="GO" id="GO:0016567">
    <property type="term" value="P:protein ubiquitination"/>
    <property type="evidence" value="ECO:0007669"/>
    <property type="project" value="TreeGrafter"/>
</dbReference>
<dbReference type="Proteomes" id="UP000436088">
    <property type="component" value="Unassembled WGS sequence"/>
</dbReference>
<dbReference type="SMART" id="SM00184">
    <property type="entry name" value="RING"/>
    <property type="match status" value="1"/>
</dbReference>
<dbReference type="Pfam" id="PF13639">
    <property type="entry name" value="zf-RING_2"/>
    <property type="match status" value="1"/>
</dbReference>
<dbReference type="GO" id="GO:0005737">
    <property type="term" value="C:cytoplasm"/>
    <property type="evidence" value="ECO:0007669"/>
    <property type="project" value="TreeGrafter"/>
</dbReference>
<evidence type="ECO:0000313" key="8">
    <source>
        <dbReference type="EMBL" id="KAE8688967.1"/>
    </source>
</evidence>
<evidence type="ECO:0000256" key="5">
    <source>
        <dbReference type="ARBA" id="ARBA00022833"/>
    </source>
</evidence>
<dbReference type="PROSITE" id="PS50089">
    <property type="entry name" value="ZF_RING_2"/>
    <property type="match status" value="1"/>
</dbReference>
<dbReference type="InterPro" id="IPR001841">
    <property type="entry name" value="Znf_RING"/>
</dbReference>
<proteinExistence type="predicted"/>
<feature type="domain" description="RING-type" evidence="7">
    <location>
        <begin position="164"/>
        <end position="203"/>
    </location>
</feature>
<evidence type="ECO:0000256" key="4">
    <source>
        <dbReference type="ARBA" id="ARBA00022771"/>
    </source>
</evidence>
<keyword evidence="5" id="KW-0862">Zinc</keyword>
<name>A0A6A2ZB45_HIBSY</name>
<dbReference type="GO" id="GO:0016301">
    <property type="term" value="F:kinase activity"/>
    <property type="evidence" value="ECO:0007669"/>
    <property type="project" value="UniProtKB-KW"/>
</dbReference>
<organism evidence="8 9">
    <name type="scientific">Hibiscus syriacus</name>
    <name type="common">Rose of Sharon</name>
    <dbReference type="NCBI Taxonomy" id="106335"/>
    <lineage>
        <taxon>Eukaryota</taxon>
        <taxon>Viridiplantae</taxon>
        <taxon>Streptophyta</taxon>
        <taxon>Embryophyta</taxon>
        <taxon>Tracheophyta</taxon>
        <taxon>Spermatophyta</taxon>
        <taxon>Magnoliopsida</taxon>
        <taxon>eudicotyledons</taxon>
        <taxon>Gunneridae</taxon>
        <taxon>Pentapetalae</taxon>
        <taxon>rosids</taxon>
        <taxon>malvids</taxon>
        <taxon>Malvales</taxon>
        <taxon>Malvaceae</taxon>
        <taxon>Malvoideae</taxon>
        <taxon>Hibiscus</taxon>
    </lineage>
</organism>